<protein>
    <submittedName>
        <fullName evidence="1">Uncharacterized protein</fullName>
    </submittedName>
</protein>
<dbReference type="Proteomes" id="UP000596123">
    <property type="component" value="Segment"/>
</dbReference>
<organism evidence="1 2">
    <name type="scientific">Erwinia phage pEa_SNUABM_5</name>
    <dbReference type="NCBI Taxonomy" id="2797313"/>
    <lineage>
        <taxon>Viruses</taxon>
        <taxon>Duplodnaviria</taxon>
        <taxon>Heunggongvirae</taxon>
        <taxon>Uroviricota</taxon>
        <taxon>Caudoviricetes</taxon>
        <taxon>Rivsvirus</taxon>
        <taxon>Rivsvirus SNUABM5</taxon>
    </lineage>
</organism>
<keyword evidence="2" id="KW-1185">Reference proteome</keyword>
<accession>A0A7T8EPC2</accession>
<proteinExistence type="predicted"/>
<reference evidence="1 2" key="1">
    <citation type="submission" date="2020-12" db="EMBL/GenBank/DDBJ databases">
        <title>Complete genome sequence of Erwinia phage pEa_SNUABM_5.</title>
        <authorList>
            <person name="Kim S.G."/>
            <person name="Lee S.B."/>
            <person name="Kwon J."/>
            <person name="Park S.C."/>
        </authorList>
    </citation>
    <scope>NUCLEOTIDE SEQUENCE [LARGE SCALE GENOMIC DNA]</scope>
</reference>
<evidence type="ECO:0000313" key="2">
    <source>
        <dbReference type="Proteomes" id="UP000596123"/>
    </source>
</evidence>
<evidence type="ECO:0000313" key="1">
    <source>
        <dbReference type="EMBL" id="QQO90204.1"/>
    </source>
</evidence>
<name>A0A7T8EPC2_9CAUD</name>
<gene>
    <name evidence="1" type="ORF">pEaSNUABM5_00062</name>
</gene>
<sequence>MRQVRFYSTEEQAASVEKTLARAAGVREVFIYKCRDHDMFMASDEDSGSFLRHKQAGTMFNAVYWATLEIERPEPRVYYNTTKMYSTEQQLLQSRLALGALNAVQTHIYRLTDDEGPVLFVVDQYQGQFMPVTHGCELDLAEYYSTYGQSKLPGPMS</sequence>
<dbReference type="EMBL" id="MW366843">
    <property type="protein sequence ID" value="QQO90204.1"/>
    <property type="molecule type" value="Genomic_DNA"/>
</dbReference>